<dbReference type="Gene3D" id="1.10.260.130">
    <property type="match status" value="1"/>
</dbReference>
<feature type="chain" id="PRO_5046698535" evidence="1">
    <location>
        <begin position="31"/>
        <end position="422"/>
    </location>
</feature>
<name>A0ABS0VW03_9CORY</name>
<dbReference type="Gene3D" id="3.40.50.1820">
    <property type="entry name" value="alpha/beta hydrolase"/>
    <property type="match status" value="1"/>
</dbReference>
<gene>
    <name evidence="2" type="ORF">JDV76_08265</name>
</gene>
<organism evidence="2 3">
    <name type="scientific">Corynebacterium marambiense</name>
    <dbReference type="NCBI Taxonomy" id="2765364"/>
    <lineage>
        <taxon>Bacteria</taxon>
        <taxon>Bacillati</taxon>
        <taxon>Actinomycetota</taxon>
        <taxon>Actinomycetes</taxon>
        <taxon>Mycobacteriales</taxon>
        <taxon>Corynebacteriaceae</taxon>
        <taxon>Corynebacterium</taxon>
    </lineage>
</organism>
<reference evidence="2 3" key="1">
    <citation type="submission" date="2020-12" db="EMBL/GenBank/DDBJ databases">
        <title>Genome public.</title>
        <authorList>
            <person name="Sun Q."/>
        </authorList>
    </citation>
    <scope>NUCLEOTIDE SEQUENCE [LARGE SCALE GENOMIC DNA]</scope>
    <source>
        <strain evidence="2 3">CCM 8864</strain>
    </source>
</reference>
<keyword evidence="2" id="KW-0378">Hydrolase</keyword>
<dbReference type="RefSeq" id="WP_198736364.1">
    <property type="nucleotide sequence ID" value="NZ_JAEIOT010000007.1"/>
</dbReference>
<keyword evidence="3" id="KW-1185">Reference proteome</keyword>
<dbReference type="GO" id="GO:0016787">
    <property type="term" value="F:hydrolase activity"/>
    <property type="evidence" value="ECO:0007669"/>
    <property type="project" value="UniProtKB-KW"/>
</dbReference>
<dbReference type="SUPFAM" id="SSF53474">
    <property type="entry name" value="alpha/beta-Hydrolases"/>
    <property type="match status" value="1"/>
</dbReference>
<comment type="caution">
    <text evidence="2">The sequence shown here is derived from an EMBL/GenBank/DDBJ whole genome shotgun (WGS) entry which is preliminary data.</text>
</comment>
<dbReference type="PANTHER" id="PTHR34853">
    <property type="match status" value="1"/>
</dbReference>
<feature type="signal peptide" evidence="1">
    <location>
        <begin position="1"/>
        <end position="30"/>
    </location>
</feature>
<evidence type="ECO:0000256" key="1">
    <source>
        <dbReference type="SAM" id="SignalP"/>
    </source>
</evidence>
<accession>A0ABS0VW03</accession>
<proteinExistence type="predicted"/>
<protein>
    <submittedName>
        <fullName evidence="2">Alpha/beta fold hydrolase</fullName>
    </submittedName>
</protein>
<evidence type="ECO:0000313" key="2">
    <source>
        <dbReference type="EMBL" id="MBI9000959.1"/>
    </source>
</evidence>
<keyword evidence="1" id="KW-0732">Signal</keyword>
<dbReference type="Pfam" id="PF03583">
    <property type="entry name" value="LIP"/>
    <property type="match status" value="1"/>
</dbReference>
<evidence type="ECO:0000313" key="3">
    <source>
        <dbReference type="Proteomes" id="UP000625574"/>
    </source>
</evidence>
<dbReference type="InterPro" id="IPR005152">
    <property type="entry name" value="Lipase_secreted"/>
</dbReference>
<dbReference type="Proteomes" id="UP000625574">
    <property type="component" value="Unassembled WGS sequence"/>
</dbReference>
<dbReference type="PIRSF" id="PIRSF029171">
    <property type="entry name" value="Esterase_LipA"/>
    <property type="match status" value="1"/>
</dbReference>
<dbReference type="InterPro" id="IPR029058">
    <property type="entry name" value="AB_hydrolase_fold"/>
</dbReference>
<dbReference type="EMBL" id="JAEIOT010000007">
    <property type="protein sequence ID" value="MBI9000959.1"/>
    <property type="molecule type" value="Genomic_DNA"/>
</dbReference>
<dbReference type="PANTHER" id="PTHR34853:SF1">
    <property type="entry name" value="LIPASE 5"/>
    <property type="match status" value="1"/>
</dbReference>
<sequence>MSPTPFRSRAVLATLIATAILTTTTSIATAAPPDPAPEPGQDAVLWSGPLPDHGIPGPEHPTRVFTDGTPLDISDDTTFTYSTLNSDNVEIPATALLMRTHRPWTGPGERPLAVIAPVTQGMDDVCAFSNVVRTGVTFDPVHPELSATAPDYFRAHLLLDRGIDVVVTDYPGLGSPGLHPYMDNVATGRAAADAGIAALTLLNRPGAPVVATGHSQGGAATGWMAENAHEYTPELNLRAVAVSSPPYNFRQLTADADGSLTMGLMLMATDTQMRHSPTIRADMERILTDEGRQMIEDMRRTCTPGVFLPTAFRKASSLTTTGESLIDVIDRMPEVRAEFHRQELGTRAPTVPVLLTYHMSDLVVNGHDSKTLGESWRAHGGDVSVIEAPDSPIARALMTGHPDPAVTHVPPIVDWLARHLEN</sequence>